<dbReference type="Proteomes" id="UP001596306">
    <property type="component" value="Unassembled WGS sequence"/>
</dbReference>
<dbReference type="InterPro" id="IPR012467">
    <property type="entry name" value="DUF1684"/>
</dbReference>
<name>A0ABW1VCG9_9MICO</name>
<keyword evidence="2" id="KW-1185">Reference proteome</keyword>
<dbReference type="PANTHER" id="PTHR41913">
    <property type="entry name" value="DUF1684 DOMAIN-CONTAINING PROTEIN"/>
    <property type="match status" value="1"/>
</dbReference>
<gene>
    <name evidence="1" type="ORF">ACFQB0_06460</name>
</gene>
<dbReference type="PANTHER" id="PTHR41913:SF1">
    <property type="entry name" value="DUF1684 DOMAIN-CONTAINING PROTEIN"/>
    <property type="match status" value="1"/>
</dbReference>
<evidence type="ECO:0000313" key="1">
    <source>
        <dbReference type="EMBL" id="MFC6355746.1"/>
    </source>
</evidence>
<proteinExistence type="predicted"/>
<organism evidence="1 2">
    <name type="scientific">Luethyella okanaganae</name>
    <dbReference type="NCBI Taxonomy" id="69372"/>
    <lineage>
        <taxon>Bacteria</taxon>
        <taxon>Bacillati</taxon>
        <taxon>Actinomycetota</taxon>
        <taxon>Actinomycetes</taxon>
        <taxon>Micrococcales</taxon>
        <taxon>Microbacteriaceae</taxon>
        <taxon>Luethyella</taxon>
    </lineage>
</organism>
<dbReference type="EMBL" id="JBHSTP010000001">
    <property type="protein sequence ID" value="MFC6355746.1"/>
    <property type="molecule type" value="Genomic_DNA"/>
</dbReference>
<comment type="caution">
    <text evidence="1">The sequence shown here is derived from an EMBL/GenBank/DDBJ whole genome shotgun (WGS) entry which is preliminary data.</text>
</comment>
<dbReference type="Pfam" id="PF07920">
    <property type="entry name" value="DUF1684"/>
    <property type="match status" value="1"/>
</dbReference>
<accession>A0ABW1VCG9</accession>
<dbReference type="RefSeq" id="WP_386728977.1">
    <property type="nucleotide sequence ID" value="NZ_JBHSTP010000001.1"/>
</dbReference>
<sequence>MSDTIPTTAAEERYAAFRERRAEAVTRPQGHLALVNTQWITGDPGSAQPVWGVPGLWSPLPAGESGLKVTAAASDGILVDDAIVDGDVIVGGHDAVTPSELRFGDTVTGSVIGGERGDYALRIWDAASEAIQDFGGIDAFPYDPEWVVEARFTPIASGGSVDIAHLGDDGRTRSKALPGTIEFSHDGAERSVAAFQDDDSLLLVFGDATNGDTTYGVGRFLRVVPRADGTVLLDFNRAHIPPCGFSYNFNCPIPPAQNRFDFRIEAGEKNVLNRRGGLLH</sequence>
<protein>
    <submittedName>
        <fullName evidence="1">DUF1684 domain-containing protein</fullName>
    </submittedName>
</protein>
<reference evidence="2" key="1">
    <citation type="journal article" date="2019" name="Int. J. Syst. Evol. Microbiol.">
        <title>The Global Catalogue of Microorganisms (GCM) 10K type strain sequencing project: providing services to taxonomists for standard genome sequencing and annotation.</title>
        <authorList>
            <consortium name="The Broad Institute Genomics Platform"/>
            <consortium name="The Broad Institute Genome Sequencing Center for Infectious Disease"/>
            <person name="Wu L."/>
            <person name="Ma J."/>
        </authorList>
    </citation>
    <scope>NUCLEOTIDE SEQUENCE [LARGE SCALE GENOMIC DNA]</scope>
    <source>
        <strain evidence="2">CCUG 43304</strain>
    </source>
</reference>
<evidence type="ECO:0000313" key="2">
    <source>
        <dbReference type="Proteomes" id="UP001596306"/>
    </source>
</evidence>